<dbReference type="Proteomes" id="UP000815677">
    <property type="component" value="Unassembled WGS sequence"/>
</dbReference>
<protein>
    <submittedName>
        <fullName evidence="1">Uncharacterized protein</fullName>
    </submittedName>
</protein>
<accession>A0ABQ0LMT4</accession>
<name>A0ABQ0LMT4_MYCCL</name>
<evidence type="ECO:0000313" key="1">
    <source>
        <dbReference type="EMBL" id="GAT52431.1"/>
    </source>
</evidence>
<proteinExistence type="predicted"/>
<evidence type="ECO:0000313" key="2">
    <source>
        <dbReference type="Proteomes" id="UP000815677"/>
    </source>
</evidence>
<sequence>MYHEQQREDSVNNTIGEVYYDDGWERSDPSHPFENPQAYDHFCRGVAGGFHRSYHTVHVRYEGAFFGTVQCHYALTNSDIELPNVSDLLPPPFHRFMESLSKNELARLQNYHLGLYTRLLDALPLLENFCSAALRLCALRDRRWGRDFLQRSLSVLELLSDMRYFVKSQMDLIVDINETRPAGPPLASDLDFMKFEVGAHIRDLAWQLCDGEDSDWSVYQPHLSSSLRIHHHRTPSGNDAAGKLQLPFVKELTSYDVALAVSVLEDLGVLLEVLVPNLDMLLRYQLRYYRWSMIAIELGTAAVVVIDRVGTLQEDISELTSVMDAEKKSRKAILEDSMKQLLLPEVAALS</sequence>
<organism evidence="1 2">
    <name type="scientific">Mycena chlorophos</name>
    <name type="common">Agaric fungus</name>
    <name type="synonym">Agaricus chlorophos</name>
    <dbReference type="NCBI Taxonomy" id="658473"/>
    <lineage>
        <taxon>Eukaryota</taxon>
        <taxon>Fungi</taxon>
        <taxon>Dikarya</taxon>
        <taxon>Basidiomycota</taxon>
        <taxon>Agaricomycotina</taxon>
        <taxon>Agaricomycetes</taxon>
        <taxon>Agaricomycetidae</taxon>
        <taxon>Agaricales</taxon>
        <taxon>Marasmiineae</taxon>
        <taxon>Mycenaceae</taxon>
        <taxon>Mycena</taxon>
    </lineage>
</organism>
<dbReference type="EMBL" id="DF847780">
    <property type="protein sequence ID" value="GAT52431.1"/>
    <property type="molecule type" value="Genomic_DNA"/>
</dbReference>
<reference evidence="1" key="1">
    <citation type="submission" date="2014-09" db="EMBL/GenBank/DDBJ databases">
        <title>Genome sequence of the luminous mushroom Mycena chlorophos for searching fungal bioluminescence genes.</title>
        <authorList>
            <person name="Tanaka Y."/>
            <person name="Kasuga D."/>
            <person name="Oba Y."/>
            <person name="Hase S."/>
            <person name="Sato K."/>
            <person name="Oba Y."/>
            <person name="Sakakibara Y."/>
        </authorList>
    </citation>
    <scope>NUCLEOTIDE SEQUENCE</scope>
</reference>
<gene>
    <name evidence="1" type="ORF">MCHLO_09480</name>
</gene>
<keyword evidence="2" id="KW-1185">Reference proteome</keyword>